<protein>
    <submittedName>
        <fullName evidence="1">Uncharacterized protein</fullName>
    </submittedName>
</protein>
<evidence type="ECO:0000313" key="2">
    <source>
        <dbReference type="Proteomes" id="UP000663760"/>
    </source>
</evidence>
<accession>A0A7I8LAP7</accession>
<dbReference type="AlphaFoldDB" id="A0A7I8LAP7"/>
<organism evidence="1 2">
    <name type="scientific">Spirodela intermedia</name>
    <name type="common">Intermediate duckweed</name>
    <dbReference type="NCBI Taxonomy" id="51605"/>
    <lineage>
        <taxon>Eukaryota</taxon>
        <taxon>Viridiplantae</taxon>
        <taxon>Streptophyta</taxon>
        <taxon>Embryophyta</taxon>
        <taxon>Tracheophyta</taxon>
        <taxon>Spermatophyta</taxon>
        <taxon>Magnoliopsida</taxon>
        <taxon>Liliopsida</taxon>
        <taxon>Araceae</taxon>
        <taxon>Lemnoideae</taxon>
        <taxon>Spirodela</taxon>
    </lineage>
</organism>
<name>A0A7I8LAP7_SPIIN</name>
<keyword evidence="2" id="KW-1185">Reference proteome</keyword>
<dbReference type="Proteomes" id="UP000663760">
    <property type="component" value="Chromosome 13"/>
</dbReference>
<sequence length="29" mass="3205">MSFILTTLLSISLQDGPPIMLLYHKPCAT</sequence>
<proteinExistence type="predicted"/>
<dbReference type="EMBL" id="LR746276">
    <property type="protein sequence ID" value="CAA7406726.1"/>
    <property type="molecule type" value="Genomic_DNA"/>
</dbReference>
<gene>
    <name evidence="1" type="ORF">SI8410_13017404</name>
</gene>
<evidence type="ECO:0000313" key="1">
    <source>
        <dbReference type="EMBL" id="CAA7406726.1"/>
    </source>
</evidence>
<reference evidence="1" key="1">
    <citation type="submission" date="2020-02" db="EMBL/GenBank/DDBJ databases">
        <authorList>
            <person name="Scholz U."/>
            <person name="Mascher M."/>
            <person name="Fiebig A."/>
        </authorList>
    </citation>
    <scope>NUCLEOTIDE SEQUENCE</scope>
</reference>